<feature type="domain" description="K+ potassium transporter C-terminal" evidence="13">
    <location>
        <begin position="596"/>
        <end position="844"/>
    </location>
</feature>
<evidence type="ECO:0000256" key="9">
    <source>
        <dbReference type="ARBA" id="ARBA00023136"/>
    </source>
</evidence>
<keyword evidence="5 10" id="KW-0812">Transmembrane</keyword>
<sequence>MEDPHPHRSSCSALSIPDLAEGDGGSLPSGSDGRLSSINSSIRLFSEGEPIPMLKRAVPRIDSLDAEAMTIAALPNPATKERAFMHAVHMTFRTIGLVYSDMGTSPLYVYSSTFNKFDVDNDGFLDILGALSIIIYTFTLIPFLKYVLVVLHAKGTEEQLKGGSFSLYSLICQYAKVGLIPNRQQADDELSNFKILVPTQRLERALSLKERLERHTGFKTALLIMALLGVSLVICNGILTPSISVTSAVSGLTVAVPALPEGGVVGIAVALLLVLFGLQGFGTGKISGIYGPVMFLWFASLAAIGIYNIFKYDSSVFRAFNPAFIYIFFKRNGRKAWHAMGGLALCITGGEIMLADFGELSARSIQIAFSVVVYPCLLLSYIGQAAYLLDNPQMTNNVFYSSVPGVLLWPLILLATSAAMLASRSIILTAFSVVKMAVALDCFPRVKIIHTSKRVMGQVYIPVANGFLMIMCVIVTACIRSVYQIGHAYCTAVLGDMLVTTGFFTIIMVMIWQTSRVVAFGFVVVIGAVELLYFTAILLDVQYGGWIPLISSFFLVIVMYVWHYGTRMKYQSEVDQRISIDYMLELGSNLGTIRVPGIGLLYNELVRGVPAIFGYFMKSLPAIHSTIVFVCIKFVPVPVVPQSERFLFRRVCPRNYHLFRCVVRYGYKDVHKENHYIFEQLLLQSLETFVQKDAQEFALECNSVGVESDGSETDLSAPPEFYLNQAGSKDPLTVPLLESDTMQCLETLIDQSVESSFSDVPSGAPSSAALDEDAVMELEAIRDAKASGVAYLLGHAEVRAKKESCFIKKLVINYFYAFLSRNSRATSEDMSVPHTHLIEVGMTYMV</sequence>
<dbReference type="GO" id="GO:0016020">
    <property type="term" value="C:membrane"/>
    <property type="evidence" value="ECO:0007669"/>
    <property type="project" value="UniProtKB-SubCell"/>
</dbReference>
<feature type="transmembrane region" description="Helical" evidence="10">
    <location>
        <begin position="489"/>
        <end position="511"/>
    </location>
</feature>
<feature type="transmembrane region" description="Helical" evidence="10">
    <location>
        <begin position="263"/>
        <end position="282"/>
    </location>
</feature>
<evidence type="ECO:0000256" key="2">
    <source>
        <dbReference type="ARBA" id="ARBA00008440"/>
    </source>
</evidence>
<evidence type="ECO:0000256" key="5">
    <source>
        <dbReference type="ARBA" id="ARBA00022692"/>
    </source>
</evidence>
<feature type="transmembrane region" description="Helical" evidence="10">
    <location>
        <begin position="289"/>
        <end position="310"/>
    </location>
</feature>
<comment type="similarity">
    <text evidence="2 10">Belongs to the HAK/KUP transporter (TC 2.A.72.3) family.</text>
</comment>
<evidence type="ECO:0000256" key="11">
    <source>
        <dbReference type="SAM" id="MobiDB-lite"/>
    </source>
</evidence>
<dbReference type="NCBIfam" id="TIGR00794">
    <property type="entry name" value="kup"/>
    <property type="match status" value="1"/>
</dbReference>
<keyword evidence="6 10" id="KW-0630">Potassium</keyword>
<comment type="subcellular location">
    <subcellularLocation>
        <location evidence="1 10">Membrane</location>
        <topology evidence="1 10">Multi-pass membrane protein</topology>
    </subcellularLocation>
</comment>
<feature type="transmembrane region" description="Helical" evidence="10">
    <location>
        <begin position="90"/>
        <end position="110"/>
    </location>
</feature>
<feature type="transmembrane region" description="Helical" evidence="10">
    <location>
        <begin position="545"/>
        <end position="562"/>
    </location>
</feature>
<comment type="caution">
    <text evidence="14">The sequence shown here is derived from an EMBL/GenBank/DDBJ whole genome shotgun (WGS) entry which is preliminary data.</text>
</comment>
<evidence type="ECO:0000313" key="15">
    <source>
        <dbReference type="Proteomes" id="UP000825935"/>
    </source>
</evidence>
<keyword evidence="8 10" id="KW-0406">Ion transport</keyword>
<gene>
    <name evidence="14" type="ORF">KP509_10G075400</name>
</gene>
<dbReference type="OMA" id="NFSHAEN"/>
<keyword evidence="15" id="KW-1185">Reference proteome</keyword>
<dbReference type="Pfam" id="PF22776">
    <property type="entry name" value="K_trans_C"/>
    <property type="match status" value="1"/>
</dbReference>
<dbReference type="InterPro" id="IPR053952">
    <property type="entry name" value="K_trans_C"/>
</dbReference>
<evidence type="ECO:0000259" key="12">
    <source>
        <dbReference type="Pfam" id="PF02705"/>
    </source>
</evidence>
<evidence type="ECO:0000313" key="14">
    <source>
        <dbReference type="EMBL" id="KAH7428091.1"/>
    </source>
</evidence>
<evidence type="ECO:0000256" key="10">
    <source>
        <dbReference type="RuleBase" id="RU321113"/>
    </source>
</evidence>
<evidence type="ECO:0000259" key="13">
    <source>
        <dbReference type="Pfam" id="PF22776"/>
    </source>
</evidence>
<evidence type="ECO:0000256" key="6">
    <source>
        <dbReference type="ARBA" id="ARBA00022958"/>
    </source>
</evidence>
<feature type="transmembrane region" description="Helical" evidence="10">
    <location>
        <begin position="518"/>
        <end position="539"/>
    </location>
</feature>
<keyword evidence="4 10" id="KW-0633">Potassium transport</keyword>
<dbReference type="OrthoDB" id="504708at2759"/>
<dbReference type="PANTHER" id="PTHR30540:SF4">
    <property type="entry name" value="POTASSIUM TRANSPORTER 12-RELATED"/>
    <property type="match status" value="1"/>
</dbReference>
<feature type="region of interest" description="Disordered" evidence="11">
    <location>
        <begin position="1"/>
        <end position="34"/>
    </location>
</feature>
<feature type="domain" description="K+ potassium transporter integral membrane" evidence="12">
    <location>
        <begin position="91"/>
        <end position="584"/>
    </location>
</feature>
<protein>
    <recommendedName>
        <fullName evidence="10">Potassium transporter</fullName>
    </recommendedName>
</protein>
<comment type="function">
    <text evidence="10">Potassium transporter.</text>
</comment>
<reference evidence="14" key="1">
    <citation type="submission" date="2021-08" db="EMBL/GenBank/DDBJ databases">
        <title>WGS assembly of Ceratopteris richardii.</title>
        <authorList>
            <person name="Marchant D.B."/>
            <person name="Chen G."/>
            <person name="Jenkins J."/>
            <person name="Shu S."/>
            <person name="Leebens-Mack J."/>
            <person name="Grimwood J."/>
            <person name="Schmutz J."/>
            <person name="Soltis P."/>
            <person name="Soltis D."/>
            <person name="Chen Z.-H."/>
        </authorList>
    </citation>
    <scope>NUCLEOTIDE SEQUENCE</scope>
    <source>
        <strain evidence="14">Whitten #5841</strain>
        <tissue evidence="14">Leaf</tissue>
    </source>
</reference>
<proteinExistence type="inferred from homology"/>
<dbReference type="PANTHER" id="PTHR30540">
    <property type="entry name" value="OSMOTIC STRESS POTASSIUM TRANSPORTER"/>
    <property type="match status" value="1"/>
</dbReference>
<organism evidence="14 15">
    <name type="scientific">Ceratopteris richardii</name>
    <name type="common">Triangle waterfern</name>
    <dbReference type="NCBI Taxonomy" id="49495"/>
    <lineage>
        <taxon>Eukaryota</taxon>
        <taxon>Viridiplantae</taxon>
        <taxon>Streptophyta</taxon>
        <taxon>Embryophyta</taxon>
        <taxon>Tracheophyta</taxon>
        <taxon>Polypodiopsida</taxon>
        <taxon>Polypodiidae</taxon>
        <taxon>Polypodiales</taxon>
        <taxon>Pteridineae</taxon>
        <taxon>Pteridaceae</taxon>
        <taxon>Parkerioideae</taxon>
        <taxon>Ceratopteris</taxon>
    </lineage>
</organism>
<dbReference type="InterPro" id="IPR003855">
    <property type="entry name" value="K+_transporter"/>
</dbReference>
<dbReference type="Pfam" id="PF02705">
    <property type="entry name" value="K_trans"/>
    <property type="match status" value="1"/>
</dbReference>
<keyword evidence="3" id="KW-0813">Transport</keyword>
<feature type="transmembrane region" description="Helical" evidence="10">
    <location>
        <begin position="459"/>
        <end position="483"/>
    </location>
</feature>
<dbReference type="GO" id="GO:0015079">
    <property type="term" value="F:potassium ion transmembrane transporter activity"/>
    <property type="evidence" value="ECO:0007669"/>
    <property type="project" value="UniProtKB-UniRule"/>
</dbReference>
<dbReference type="AlphaFoldDB" id="A0A8T2TWK1"/>
<evidence type="ECO:0000256" key="1">
    <source>
        <dbReference type="ARBA" id="ARBA00004141"/>
    </source>
</evidence>
<feature type="transmembrane region" description="Helical" evidence="10">
    <location>
        <begin position="407"/>
        <end position="438"/>
    </location>
</feature>
<evidence type="ECO:0000256" key="3">
    <source>
        <dbReference type="ARBA" id="ARBA00022448"/>
    </source>
</evidence>
<dbReference type="InterPro" id="IPR053951">
    <property type="entry name" value="K_trans_N"/>
</dbReference>
<keyword evidence="9 10" id="KW-0472">Membrane</keyword>
<feature type="transmembrane region" description="Helical" evidence="10">
    <location>
        <begin position="336"/>
        <end position="355"/>
    </location>
</feature>
<evidence type="ECO:0000256" key="4">
    <source>
        <dbReference type="ARBA" id="ARBA00022538"/>
    </source>
</evidence>
<feature type="transmembrane region" description="Helical" evidence="10">
    <location>
        <begin position="221"/>
        <end position="243"/>
    </location>
</feature>
<name>A0A8T2TWK1_CERRI</name>
<keyword evidence="7 10" id="KW-1133">Transmembrane helix</keyword>
<evidence type="ECO:0000256" key="7">
    <source>
        <dbReference type="ARBA" id="ARBA00022989"/>
    </source>
</evidence>
<dbReference type="Proteomes" id="UP000825935">
    <property type="component" value="Chromosome 10"/>
</dbReference>
<feature type="transmembrane region" description="Helical" evidence="10">
    <location>
        <begin position="367"/>
        <end position="387"/>
    </location>
</feature>
<accession>A0A8T2TWK1</accession>
<feature type="transmembrane region" description="Helical" evidence="10">
    <location>
        <begin position="130"/>
        <end position="151"/>
    </location>
</feature>
<evidence type="ECO:0000256" key="8">
    <source>
        <dbReference type="ARBA" id="ARBA00023065"/>
    </source>
</evidence>
<dbReference type="EMBL" id="CM035415">
    <property type="protein sequence ID" value="KAH7428091.1"/>
    <property type="molecule type" value="Genomic_DNA"/>
</dbReference>